<accession>A0A0F9EQW9</accession>
<protein>
    <recommendedName>
        <fullName evidence="2">ParB/Sulfiredoxin domain-containing protein</fullName>
    </recommendedName>
</protein>
<sequence length="141" mass="15450">ASLERFGQRAPLVVREGMVVAGNGRLRAMLELGWTEASVTSADDLNYEEARAFALVDNRSSELARWDDVKLMDGLRAASQVKGLGAMMQVDMSRLEAASKQVNVAEHNRTITVEPESVSNQPHLDQLNPVTCPQCSHVFAL</sequence>
<dbReference type="EMBL" id="LAZR01024042">
    <property type="protein sequence ID" value="KKL76444.1"/>
    <property type="molecule type" value="Genomic_DNA"/>
</dbReference>
<feature type="non-terminal residue" evidence="1">
    <location>
        <position position="1"/>
    </location>
</feature>
<dbReference type="InterPro" id="IPR036086">
    <property type="entry name" value="ParB/Sulfiredoxin_sf"/>
</dbReference>
<evidence type="ECO:0000313" key="1">
    <source>
        <dbReference type="EMBL" id="KKL76444.1"/>
    </source>
</evidence>
<dbReference type="AlphaFoldDB" id="A0A0F9EQW9"/>
<evidence type="ECO:0008006" key="2">
    <source>
        <dbReference type="Google" id="ProtNLM"/>
    </source>
</evidence>
<comment type="caution">
    <text evidence="1">The sequence shown here is derived from an EMBL/GenBank/DDBJ whole genome shotgun (WGS) entry which is preliminary data.</text>
</comment>
<dbReference type="SUPFAM" id="SSF110849">
    <property type="entry name" value="ParB/Sulfiredoxin"/>
    <property type="match status" value="1"/>
</dbReference>
<reference evidence="1" key="1">
    <citation type="journal article" date="2015" name="Nature">
        <title>Complex archaea that bridge the gap between prokaryotes and eukaryotes.</title>
        <authorList>
            <person name="Spang A."/>
            <person name="Saw J.H."/>
            <person name="Jorgensen S.L."/>
            <person name="Zaremba-Niedzwiedzka K."/>
            <person name="Martijn J."/>
            <person name="Lind A.E."/>
            <person name="van Eijk R."/>
            <person name="Schleper C."/>
            <person name="Guy L."/>
            <person name="Ettema T.J."/>
        </authorList>
    </citation>
    <scope>NUCLEOTIDE SEQUENCE</scope>
</reference>
<name>A0A0F9EQW9_9ZZZZ</name>
<organism evidence="1">
    <name type="scientific">marine sediment metagenome</name>
    <dbReference type="NCBI Taxonomy" id="412755"/>
    <lineage>
        <taxon>unclassified sequences</taxon>
        <taxon>metagenomes</taxon>
        <taxon>ecological metagenomes</taxon>
    </lineage>
</organism>
<proteinExistence type="predicted"/>
<gene>
    <name evidence="1" type="ORF">LCGC14_2044860</name>
</gene>